<evidence type="ECO:0000256" key="2">
    <source>
        <dbReference type="ARBA" id="ARBA00001927"/>
    </source>
</evidence>
<dbReference type="CDD" id="cd02808">
    <property type="entry name" value="GltS_FMN"/>
    <property type="match status" value="1"/>
</dbReference>
<evidence type="ECO:0000256" key="5">
    <source>
        <dbReference type="ARBA" id="ARBA00022630"/>
    </source>
</evidence>
<evidence type="ECO:0000256" key="8">
    <source>
        <dbReference type="ARBA" id="ARBA00022962"/>
    </source>
</evidence>
<comment type="cofactor">
    <cofactor evidence="2">
        <name>[3Fe-4S] cluster</name>
        <dbReference type="ChEBI" id="CHEBI:21137"/>
    </cofactor>
</comment>
<name>A0A380MWL5_9GAMM</name>
<evidence type="ECO:0000256" key="7">
    <source>
        <dbReference type="ARBA" id="ARBA00022723"/>
    </source>
</evidence>
<dbReference type="InterPro" id="IPR006982">
    <property type="entry name" value="Glu_synth_centr_N"/>
</dbReference>
<dbReference type="Pfam" id="PF00310">
    <property type="entry name" value="GATase_2"/>
    <property type="match status" value="1"/>
</dbReference>
<keyword evidence="12" id="KW-0314">Glutamate biosynthesis</keyword>
<dbReference type="Gene3D" id="3.60.20.10">
    <property type="entry name" value="Glutamine Phosphoribosylpyrophosphate, subunit 1, domain 1"/>
    <property type="match status" value="1"/>
</dbReference>
<evidence type="ECO:0000259" key="15">
    <source>
        <dbReference type="PROSITE" id="PS51278"/>
    </source>
</evidence>
<accession>A0A380MWL5</accession>
<evidence type="ECO:0000256" key="13">
    <source>
        <dbReference type="ARBA" id="ARBA00023291"/>
    </source>
</evidence>
<evidence type="ECO:0000313" key="16">
    <source>
        <dbReference type="EMBL" id="SUO96965.1"/>
    </source>
</evidence>
<keyword evidence="8" id="KW-0315">Glutamine amidotransferase</keyword>
<evidence type="ECO:0000313" key="17">
    <source>
        <dbReference type="Proteomes" id="UP000254601"/>
    </source>
</evidence>
<evidence type="ECO:0000256" key="12">
    <source>
        <dbReference type="ARBA" id="ARBA00023164"/>
    </source>
</evidence>
<keyword evidence="17" id="KW-1185">Reference proteome</keyword>
<dbReference type="SUPFAM" id="SSF51395">
    <property type="entry name" value="FMN-linked oxidoreductases"/>
    <property type="match status" value="1"/>
</dbReference>
<comment type="similarity">
    <text evidence="3">Belongs to the glutamate synthase family.</text>
</comment>
<dbReference type="InterPro" id="IPR029055">
    <property type="entry name" value="Ntn_hydrolases_N"/>
</dbReference>
<feature type="domain" description="Glutamine amidotransferase type-2" evidence="15">
    <location>
        <begin position="16"/>
        <end position="398"/>
    </location>
</feature>
<keyword evidence="6" id="KW-0288">FMN</keyword>
<organism evidence="16 17">
    <name type="scientific">Suttonella ornithocola</name>
    <dbReference type="NCBI Taxonomy" id="279832"/>
    <lineage>
        <taxon>Bacteria</taxon>
        <taxon>Pseudomonadati</taxon>
        <taxon>Pseudomonadota</taxon>
        <taxon>Gammaproteobacteria</taxon>
        <taxon>Cardiobacteriales</taxon>
        <taxon>Cardiobacteriaceae</taxon>
        <taxon>Suttonella</taxon>
    </lineage>
</organism>
<dbReference type="Pfam" id="PF01493">
    <property type="entry name" value="GXGXG"/>
    <property type="match status" value="1"/>
</dbReference>
<comment type="cofactor">
    <cofactor evidence="1">
        <name>FMN</name>
        <dbReference type="ChEBI" id="CHEBI:58210"/>
    </cofactor>
</comment>
<gene>
    <name evidence="16" type="primary">gltB</name>
    <name evidence="16" type="ORF">NCTC13337_02103</name>
</gene>
<evidence type="ECO:0000256" key="4">
    <source>
        <dbReference type="ARBA" id="ARBA00022605"/>
    </source>
</evidence>
<protein>
    <submittedName>
        <fullName evidence="16">Ferredoxin-dependent glutamate synthase 1</fullName>
        <ecNumber evidence="16">1.4.7.1</ecNumber>
    </submittedName>
</protein>
<evidence type="ECO:0000256" key="10">
    <source>
        <dbReference type="ARBA" id="ARBA00023004"/>
    </source>
</evidence>
<evidence type="ECO:0000256" key="9">
    <source>
        <dbReference type="ARBA" id="ARBA00023002"/>
    </source>
</evidence>
<evidence type="ECO:0000256" key="1">
    <source>
        <dbReference type="ARBA" id="ARBA00001917"/>
    </source>
</evidence>
<dbReference type="InterPro" id="IPR013785">
    <property type="entry name" value="Aldolase_TIM"/>
</dbReference>
<keyword evidence="9 16" id="KW-0560">Oxidoreductase</keyword>
<dbReference type="Pfam" id="PF01645">
    <property type="entry name" value="Glu_synthase"/>
    <property type="match status" value="1"/>
</dbReference>
<dbReference type="Gene3D" id="2.160.20.60">
    <property type="entry name" value="Glutamate synthase, alpha subunit, C-terminal domain"/>
    <property type="match status" value="1"/>
</dbReference>
<dbReference type="InterPro" id="IPR017932">
    <property type="entry name" value="GATase_2_dom"/>
</dbReference>
<keyword evidence="5" id="KW-0285">Flavoprotein</keyword>
<dbReference type="InterPro" id="IPR002489">
    <property type="entry name" value="Glu_synth_asu_C"/>
</dbReference>
<proteinExistence type="inferred from homology"/>
<reference evidence="16 17" key="1">
    <citation type="submission" date="2018-06" db="EMBL/GenBank/DDBJ databases">
        <authorList>
            <consortium name="Pathogen Informatics"/>
            <person name="Doyle S."/>
        </authorList>
    </citation>
    <scope>NUCLEOTIDE SEQUENCE [LARGE SCALE GENOMIC DNA]</scope>
    <source>
        <strain evidence="16 17">NCTC13337</strain>
    </source>
</reference>
<keyword evidence="7" id="KW-0479">Metal-binding</keyword>
<evidence type="ECO:0000256" key="11">
    <source>
        <dbReference type="ARBA" id="ARBA00023014"/>
    </source>
</evidence>
<keyword evidence="4" id="KW-0028">Amino-acid biosynthesis</keyword>
<dbReference type="GO" id="GO:0006537">
    <property type="term" value="P:glutamate biosynthetic process"/>
    <property type="evidence" value="ECO:0007669"/>
    <property type="project" value="UniProtKB-KW"/>
</dbReference>
<dbReference type="Proteomes" id="UP000254601">
    <property type="component" value="Unassembled WGS sequence"/>
</dbReference>
<dbReference type="GO" id="GO:0019676">
    <property type="term" value="P:ammonia assimilation cycle"/>
    <property type="evidence" value="ECO:0007669"/>
    <property type="project" value="TreeGrafter"/>
</dbReference>
<keyword evidence="10" id="KW-0408">Iron</keyword>
<comment type="pathway">
    <text evidence="14">Amino-acid biosynthesis.</text>
</comment>
<dbReference type="InterPro" id="IPR036485">
    <property type="entry name" value="Glu_synth_asu_C_sf"/>
</dbReference>
<dbReference type="PANTHER" id="PTHR11938">
    <property type="entry name" value="FAD NADPH DEHYDROGENASE/OXIDOREDUCTASE"/>
    <property type="match status" value="1"/>
</dbReference>
<dbReference type="SUPFAM" id="SSF56235">
    <property type="entry name" value="N-terminal nucleophile aminohydrolases (Ntn hydrolases)"/>
    <property type="match status" value="1"/>
</dbReference>
<dbReference type="GO" id="GO:0051538">
    <property type="term" value="F:3 iron, 4 sulfur cluster binding"/>
    <property type="evidence" value="ECO:0007669"/>
    <property type="project" value="UniProtKB-KW"/>
</dbReference>
<dbReference type="InterPro" id="IPR002932">
    <property type="entry name" value="Glu_synthdom"/>
</dbReference>
<dbReference type="GO" id="GO:0046872">
    <property type="term" value="F:metal ion binding"/>
    <property type="evidence" value="ECO:0007669"/>
    <property type="project" value="UniProtKB-KW"/>
</dbReference>
<dbReference type="PROSITE" id="PS51278">
    <property type="entry name" value="GATASE_TYPE_2"/>
    <property type="match status" value="1"/>
</dbReference>
<dbReference type="PANTHER" id="PTHR11938:SF133">
    <property type="entry name" value="GLUTAMATE SYNTHASE (NADH)"/>
    <property type="match status" value="1"/>
</dbReference>
<dbReference type="SUPFAM" id="SSF69336">
    <property type="entry name" value="Alpha subunit of glutamate synthase, C-terminal domain"/>
    <property type="match status" value="1"/>
</dbReference>
<dbReference type="EC" id="1.4.7.1" evidence="16"/>
<keyword evidence="11" id="KW-0411">Iron-sulfur</keyword>
<evidence type="ECO:0000256" key="3">
    <source>
        <dbReference type="ARBA" id="ARBA00009716"/>
    </source>
</evidence>
<dbReference type="GO" id="GO:0016041">
    <property type="term" value="F:glutamate synthase (ferredoxin) activity"/>
    <property type="evidence" value="ECO:0007669"/>
    <property type="project" value="UniProtKB-EC"/>
</dbReference>
<dbReference type="InterPro" id="IPR050711">
    <property type="entry name" value="ET-N_metabolism_enzyme"/>
</dbReference>
<evidence type="ECO:0000256" key="6">
    <source>
        <dbReference type="ARBA" id="ARBA00022643"/>
    </source>
</evidence>
<dbReference type="EMBL" id="UHIC01000001">
    <property type="protein sequence ID" value="SUO96965.1"/>
    <property type="molecule type" value="Genomic_DNA"/>
</dbReference>
<keyword evidence="13" id="KW-0003">3Fe-4S</keyword>
<sequence>MNQNMLYSPDFDHDSCGVGLITHKRSVQTHDILQLADQALCKVPHRGGINAEGVGDGGGACFDLSVRFYSELTGESLKGGEFAIGNFFFPKKTEHRKAALLVLNTILADNALSVILRRDVPVDNSVLNKAGTQAQLPIEQWIIRRPNHCQTWEEFEWLLNTVLLEIEEKAVNENPYPGFYPLSFSSRTQVYKGRLNAWEVISYFRDLKDPRHEVSMLFFHTRFSTNTAPSPLFAQPFRHLAHNGELNTDRKSRISELAVASHEGYKLAFPPGQSDSARLDQTLTRRLVADRQPIEEIIIKMMPPAWENDNRYSQKVRDMLAYFALSEEKNDGPAGLVFCDGVRIGAALDRLGLRPLRTLETDDYFVVSSEAGQIDFPPETVTHRGRIRAGGMIVFDHSTHTISRARNILARLADEKDYGALLEKARINFKDLEKPSLDSLEDTQAFSYTARHIAYGLNQESFKFMLDPMMETGAERVSAMGYGIAPNAMNRVEGGMSRYFTQRFAQVTNPPLDSIREADGMTLRVSLGPKPHYVSQETLQLQLESPILLPDELAAIRQAGELGTFSVVTIETLYPIDTNAEKNGQALHQAIESVCEQVIALAKADTDIIILDDANISPEYAAIPAPLLSAAVNRRLIDEGQRFKVSFIYATGQICSSHDVALILGFGASAVSPHTVYNRAREMYAPEAVMKVMQAFRKAAHKALMKTMGKFGLCTVESYIGGAFFESAFLDTEDERLRPYFPNTRSPIGGAGFEDIATSSYEWHRSAVQYHQGEDVPLLGLFKERSDGAAGHSFGVAAVRGFGEMTAEPISFANERSEEGERLHILPQDDSYLSKSRAVRTPQEIDAHQMTPAYREFLVEMEAERAQRPAALRDVLALPVDFNQSRTAEEFLALLKNYRSEANIHSACRGLKKIKEADGYVLVLAQASEARYEALKDALSMRFGNEIEFKEHRDHGVFIQASGAAERFFDSIMTSPRAIALEDVQPAHEITATFATGAMSHGALLEKAHEAVAMGINMVGGISNSGEGGENSRRFNTIRASKVKQIASGRFGVWAGYLADPMLEELEIKIAQGAKPGEGGQLPARKVTVEIAAARGGTPGVELVSPPPHHDTYSIEDLAQLIHDCKAARVKVIVKLVSTEGIGTIAVGVAKAGADVINVAGNTGGTGAAQVTSLKHAGRIPELGLAEVHQALSANGLRDKVILRCSGAHQTGLDVIKSCLLGGDSFEFGTTALMMLKCVMAKNCNIKCPVGLTTPHEVFDGDPRALAQYFMNVAVEVREWLAKLGFKSLREMRGHADLLHLIDHESLVGHYRMDSFLRYIEEVDVEDPVYLEAKFEVDDGLWKQFNRDFDTLQNDEFLLMDVGELRNFHKSVGGQFSVDIERYLNYQIHPEDADAHSKILTLANGRRVLEADSIVVSSENSAGQSFGAFTNSGVVLIHQGTCNDGVGKSMCGGRIVVQNPGGGGMEEDGNVLLGNFALFGATGGELFVQGGAGDRFGVRNSGAVAVVEGVGDFACEYMTNGTVINLGGYGKGFGNGMSGGVAYQYDPSGEIVERCAQEDVCVYRLDAENALSQAQETALLWHLNRHQTFTDSQKVINLLENWQTTRTHFYYLIPKAWEINHRAENILQHTHRKAMIEELSQAIAWRLVREANQQYNGAKLRNGHSPSYGINNLLAEDLIVATGTLHRAMCAVAERGVNDIEYAAKRLLANEDRPLTDQIKSDAQKALADYSDEQLAMLLAAQRLEDYRRALSLRESFDSYALGTSAWILHCAQENKRALSSFKPLSQALAEQFSAVMAESLYQLAQSA</sequence>
<evidence type="ECO:0000256" key="14">
    <source>
        <dbReference type="ARBA" id="ARBA00029440"/>
    </source>
</evidence>
<dbReference type="Gene3D" id="3.20.20.70">
    <property type="entry name" value="Aldolase class I"/>
    <property type="match status" value="2"/>
</dbReference>
<dbReference type="Pfam" id="PF04898">
    <property type="entry name" value="Glu_syn_central"/>
    <property type="match status" value="1"/>
</dbReference>